<dbReference type="SUPFAM" id="SSF55174">
    <property type="entry name" value="Alpha-L RNA-binding motif"/>
    <property type="match status" value="1"/>
</dbReference>
<feature type="compositionally biased region" description="Basic and acidic residues" evidence="5">
    <location>
        <begin position="120"/>
        <end position="134"/>
    </location>
</feature>
<gene>
    <name evidence="7" type="ORF">DWU99_19370</name>
</gene>
<name>A0A370WW58_9GAMM</name>
<dbReference type="InterPro" id="IPR036986">
    <property type="entry name" value="S4_RNA-bd_sf"/>
</dbReference>
<dbReference type="Proteomes" id="UP000255334">
    <property type="component" value="Unassembled WGS sequence"/>
</dbReference>
<protein>
    <recommendedName>
        <fullName evidence="4">Heat shock protein 15</fullName>
    </recommendedName>
</protein>
<dbReference type="GO" id="GO:0043023">
    <property type="term" value="F:ribosomal large subunit binding"/>
    <property type="evidence" value="ECO:0007669"/>
    <property type="project" value="InterPro"/>
</dbReference>
<dbReference type="OrthoDB" id="9797176at2"/>
<evidence type="ECO:0000256" key="3">
    <source>
        <dbReference type="ARBA" id="ARBA00023125"/>
    </source>
</evidence>
<evidence type="ECO:0000256" key="2">
    <source>
        <dbReference type="ARBA" id="ARBA00022884"/>
    </source>
</evidence>
<evidence type="ECO:0000256" key="1">
    <source>
        <dbReference type="ARBA" id="ARBA00008396"/>
    </source>
</evidence>
<keyword evidence="3 4" id="KW-0238">DNA-binding</keyword>
<evidence type="ECO:0000256" key="5">
    <source>
        <dbReference type="SAM" id="MobiDB-lite"/>
    </source>
</evidence>
<dbReference type="PROSITE" id="PS50889">
    <property type="entry name" value="S4"/>
    <property type="match status" value="1"/>
</dbReference>
<dbReference type="Pfam" id="PF01479">
    <property type="entry name" value="S4"/>
    <property type="match status" value="1"/>
</dbReference>
<dbReference type="GO" id="GO:0003677">
    <property type="term" value="F:DNA binding"/>
    <property type="evidence" value="ECO:0007669"/>
    <property type="project" value="UniProtKB-KW"/>
</dbReference>
<evidence type="ECO:0000313" key="8">
    <source>
        <dbReference type="Proteomes" id="UP000255334"/>
    </source>
</evidence>
<dbReference type="InterPro" id="IPR025708">
    <property type="entry name" value="HSP15"/>
</dbReference>
<reference evidence="7 8" key="1">
    <citation type="submission" date="2018-07" db="EMBL/GenBank/DDBJ databases">
        <title>Dyella monticola sp. nov. and Dyella psychrodurans sp. nov. isolated from monsoon evergreen broad-leaved forest soil of Dinghu Mountain, China.</title>
        <authorList>
            <person name="Gao Z."/>
            <person name="Qiu L."/>
        </authorList>
    </citation>
    <scope>NUCLEOTIDE SEQUENCE [LARGE SCALE GENOMIC DNA]</scope>
    <source>
        <strain evidence="7 8">4MSK11</strain>
    </source>
</reference>
<dbReference type="Gene3D" id="3.10.290.10">
    <property type="entry name" value="RNA-binding S4 domain"/>
    <property type="match status" value="1"/>
</dbReference>
<dbReference type="SMART" id="SM00363">
    <property type="entry name" value="S4"/>
    <property type="match status" value="1"/>
</dbReference>
<feature type="compositionally biased region" description="Basic and acidic residues" evidence="5">
    <location>
        <begin position="87"/>
        <end position="106"/>
    </location>
</feature>
<dbReference type="GO" id="GO:0034605">
    <property type="term" value="P:cellular response to heat"/>
    <property type="evidence" value="ECO:0007669"/>
    <property type="project" value="InterPro"/>
</dbReference>
<dbReference type="CDD" id="cd00165">
    <property type="entry name" value="S4"/>
    <property type="match status" value="1"/>
</dbReference>
<feature type="domain" description="RNA-binding S4" evidence="6">
    <location>
        <begin position="12"/>
        <end position="72"/>
    </location>
</feature>
<evidence type="ECO:0000259" key="6">
    <source>
        <dbReference type="SMART" id="SM00363"/>
    </source>
</evidence>
<dbReference type="PIRSF" id="PIRSF016821">
    <property type="entry name" value="HSP15"/>
    <property type="match status" value="1"/>
</dbReference>
<organism evidence="7 8">
    <name type="scientific">Dyella psychrodurans</name>
    <dbReference type="NCBI Taxonomy" id="1927960"/>
    <lineage>
        <taxon>Bacteria</taxon>
        <taxon>Pseudomonadati</taxon>
        <taxon>Pseudomonadota</taxon>
        <taxon>Gammaproteobacteria</taxon>
        <taxon>Lysobacterales</taxon>
        <taxon>Rhodanobacteraceae</taxon>
        <taxon>Dyella</taxon>
    </lineage>
</organism>
<keyword evidence="8" id="KW-1185">Reference proteome</keyword>
<dbReference type="RefSeq" id="WP_115479745.1">
    <property type="nucleotide sequence ID" value="NZ_QRBF01000010.1"/>
</dbReference>
<accession>A0A370WW58</accession>
<comment type="similarity">
    <text evidence="1 4">Belongs to the HSP15 family.</text>
</comment>
<dbReference type="EMBL" id="QRBF01000010">
    <property type="protein sequence ID" value="RDS80291.1"/>
    <property type="molecule type" value="Genomic_DNA"/>
</dbReference>
<proteinExistence type="inferred from homology"/>
<sequence length="134" mass="15220">MKHATTEELTEVRADVWLWAARMYKTRSLAKQAIDGGKVDVNGAGCKPAKVLHVGDRVRLTRGEERLELEIQALSLQRGPASVAESLYRETEASRTTREQAREQRRLSGSGLNRPPTRPNKQERRELRRLKDSS</sequence>
<evidence type="ECO:0000256" key="4">
    <source>
        <dbReference type="PIRNR" id="PIRNR016821"/>
    </source>
</evidence>
<feature type="region of interest" description="Disordered" evidence="5">
    <location>
        <begin position="82"/>
        <end position="134"/>
    </location>
</feature>
<comment type="caution">
    <text evidence="7">The sequence shown here is derived from an EMBL/GenBank/DDBJ whole genome shotgun (WGS) entry which is preliminary data.</text>
</comment>
<evidence type="ECO:0000313" key="7">
    <source>
        <dbReference type="EMBL" id="RDS80291.1"/>
    </source>
</evidence>
<dbReference type="GO" id="GO:0003727">
    <property type="term" value="F:single-stranded RNA binding"/>
    <property type="evidence" value="ECO:0007669"/>
    <property type="project" value="InterPro"/>
</dbReference>
<keyword evidence="2 4" id="KW-0694">RNA-binding</keyword>
<dbReference type="InterPro" id="IPR002942">
    <property type="entry name" value="S4_RNA-bd"/>
</dbReference>
<dbReference type="AlphaFoldDB" id="A0A370WW58"/>